<proteinExistence type="predicted"/>
<dbReference type="AlphaFoldDB" id="E8QY93"/>
<dbReference type="InterPro" id="IPR017850">
    <property type="entry name" value="Alkaline_phosphatase_core_sf"/>
</dbReference>
<dbReference type="eggNOG" id="COG4102">
    <property type="taxonomic scope" value="Bacteria"/>
</dbReference>
<dbReference type="InterPro" id="IPR006311">
    <property type="entry name" value="TAT_signal"/>
</dbReference>
<evidence type="ECO:0000313" key="2">
    <source>
        <dbReference type="Proteomes" id="UP000008631"/>
    </source>
</evidence>
<evidence type="ECO:0008006" key="3">
    <source>
        <dbReference type="Google" id="ProtNLM"/>
    </source>
</evidence>
<accession>E8QY93</accession>
<dbReference type="PANTHER" id="PTHR43737:SF1">
    <property type="entry name" value="DUF1501 DOMAIN-CONTAINING PROTEIN"/>
    <property type="match status" value="1"/>
</dbReference>
<dbReference type="PROSITE" id="PS51318">
    <property type="entry name" value="TAT"/>
    <property type="match status" value="1"/>
</dbReference>
<organism evidence="1 2">
    <name type="scientific">Isosphaera pallida (strain ATCC 43644 / DSM 9630 / IS1B)</name>
    <dbReference type="NCBI Taxonomy" id="575540"/>
    <lineage>
        <taxon>Bacteria</taxon>
        <taxon>Pseudomonadati</taxon>
        <taxon>Planctomycetota</taxon>
        <taxon>Planctomycetia</taxon>
        <taxon>Isosphaerales</taxon>
        <taxon>Isosphaeraceae</taxon>
        <taxon>Isosphaera</taxon>
    </lineage>
</organism>
<reference evidence="1 2" key="2">
    <citation type="journal article" date="2011" name="Stand. Genomic Sci.">
        <title>Complete genome sequence of Isosphaera pallida type strain (IS1B).</title>
        <authorList>
            <consortium name="US DOE Joint Genome Institute (JGI-PGF)"/>
            <person name="Goker M."/>
            <person name="Cleland D."/>
            <person name="Saunders E."/>
            <person name="Lapidus A."/>
            <person name="Nolan M."/>
            <person name="Lucas S."/>
            <person name="Hammon N."/>
            <person name="Deshpande S."/>
            <person name="Cheng J.F."/>
            <person name="Tapia R."/>
            <person name="Han C."/>
            <person name="Goodwin L."/>
            <person name="Pitluck S."/>
            <person name="Liolios K."/>
            <person name="Pagani I."/>
            <person name="Ivanova N."/>
            <person name="Mavromatis K."/>
            <person name="Pati A."/>
            <person name="Chen A."/>
            <person name="Palaniappan K."/>
            <person name="Land M."/>
            <person name="Hauser L."/>
            <person name="Chang Y.J."/>
            <person name="Jeffries C.D."/>
            <person name="Detter J.C."/>
            <person name="Beck B."/>
            <person name="Woyke T."/>
            <person name="Bristow J."/>
            <person name="Eisen J.A."/>
            <person name="Markowitz V."/>
            <person name="Hugenholtz P."/>
            <person name="Kyrpides N.C."/>
            <person name="Klenk H.P."/>
        </authorList>
    </citation>
    <scope>NUCLEOTIDE SEQUENCE [LARGE SCALE GENOMIC DNA]</scope>
    <source>
        <strain evidence="2">ATCC 43644 / DSM 9630 / IS1B</strain>
    </source>
</reference>
<evidence type="ECO:0000313" key="1">
    <source>
        <dbReference type="EMBL" id="ADV63088.1"/>
    </source>
</evidence>
<dbReference type="STRING" id="575540.Isop_2516"/>
<dbReference type="EMBL" id="CP002353">
    <property type="protein sequence ID" value="ADV63088.1"/>
    <property type="molecule type" value="Genomic_DNA"/>
</dbReference>
<dbReference type="Pfam" id="PF07394">
    <property type="entry name" value="DUF1501"/>
    <property type="match status" value="1"/>
</dbReference>
<reference key="1">
    <citation type="submission" date="2010-11" db="EMBL/GenBank/DDBJ databases">
        <title>The complete sequence of chromosome of Isophaera pallida ATCC 43644.</title>
        <authorList>
            <consortium name="US DOE Joint Genome Institute (JGI-PGF)"/>
            <person name="Lucas S."/>
            <person name="Copeland A."/>
            <person name="Lapidus A."/>
            <person name="Bruce D."/>
            <person name="Goodwin L."/>
            <person name="Pitluck S."/>
            <person name="Kyrpides N."/>
            <person name="Mavromatis K."/>
            <person name="Pagani I."/>
            <person name="Ivanova N."/>
            <person name="Saunders E."/>
            <person name="Brettin T."/>
            <person name="Detter J.C."/>
            <person name="Han C."/>
            <person name="Tapia R."/>
            <person name="Land M."/>
            <person name="Hauser L."/>
            <person name="Markowitz V."/>
            <person name="Cheng J.-F."/>
            <person name="Hugenholtz P."/>
            <person name="Woyke T."/>
            <person name="Wu D."/>
            <person name="Eisen J.A."/>
        </authorList>
    </citation>
    <scope>NUCLEOTIDE SEQUENCE</scope>
    <source>
        <strain>ATCC 43644</strain>
    </source>
</reference>
<dbReference type="OrthoDB" id="127333at2"/>
<dbReference type="InParanoid" id="E8QY93"/>
<dbReference type="InterPro" id="IPR010869">
    <property type="entry name" value="DUF1501"/>
</dbReference>
<dbReference type="Proteomes" id="UP000008631">
    <property type="component" value="Chromosome"/>
</dbReference>
<dbReference type="RefSeq" id="WP_013565376.1">
    <property type="nucleotide sequence ID" value="NC_014962.1"/>
</dbReference>
<protein>
    <recommendedName>
        <fullName evidence="3">DUF1501 domain-containing protein</fullName>
    </recommendedName>
</protein>
<name>E8QY93_ISOPI</name>
<dbReference type="HOGENOM" id="CLU_035908_0_0_0"/>
<dbReference type="SUPFAM" id="SSF53649">
    <property type="entry name" value="Alkaline phosphatase-like"/>
    <property type="match status" value="1"/>
</dbReference>
<gene>
    <name evidence="1" type="ordered locus">Isop_2516</name>
</gene>
<sequence length="458" mass="50044">MFRVDAHKPVRFCDGLSRRDFLHVGALSTLGLTLPGWNTLRACGAVDPARSDMNCVMLFLVGGPSQLDTWDMKPEAPYEIRGPFRPIPTNVPGIQISEIFPNLARIMDKVALARSLYHTATAVHDTGHQMMQTGRLFTGGVEHPHIGCVLSKLKGSKGDAPPHVLLPRPIGNTGGNMPHGQSAGYLGKRFDPFVLNADPSAADFKVPDLVPPDYIDVVRESRRRTLRQAIDGAVKALETSEDARLLDENFAAAHRIASSPQTRAAFDLSQEPESVRDRYGRSRFGQSCLLARRLIERGVRFVTVNMFETVFNEITWDIHGSAPFSPIDCYRDEVGPNFDKAYTALIEDLYERGLLANTIVAAFGEFGRTPKINPAGGRDHHPGCWTALFAGGPIQGGRVVGASDEIGHAPKDRPITTAEVAATLYHGLGISLDTELVGPQGRPIRIVDHGVEPVHELF</sequence>
<dbReference type="KEGG" id="ipa:Isop_2516"/>
<keyword evidence="2" id="KW-1185">Reference proteome</keyword>
<dbReference type="PANTHER" id="PTHR43737">
    <property type="entry name" value="BLL7424 PROTEIN"/>
    <property type="match status" value="1"/>
</dbReference>